<gene>
    <name evidence="1" type="ORF">H0235_017592</name>
</gene>
<accession>A0A834JM11</accession>
<comment type="caution">
    <text evidence="1">The sequence shown here is derived from an EMBL/GenBank/DDBJ whole genome shotgun (WGS) entry which is preliminary data.</text>
</comment>
<reference evidence="1" key="1">
    <citation type="journal article" date="2020" name="G3 (Bethesda)">
        <title>High-Quality Assemblies for Three Invasive Social Wasps from the &lt;i&gt;Vespula&lt;/i&gt; Genus.</title>
        <authorList>
            <person name="Harrop T.W.R."/>
            <person name="Guhlin J."/>
            <person name="McLaughlin G.M."/>
            <person name="Permina E."/>
            <person name="Stockwell P."/>
            <person name="Gilligan J."/>
            <person name="Le Lec M.F."/>
            <person name="Gruber M.A.M."/>
            <person name="Quinn O."/>
            <person name="Lovegrove M."/>
            <person name="Duncan E.J."/>
            <person name="Remnant E.J."/>
            <person name="Van Eeckhoven J."/>
            <person name="Graham B."/>
            <person name="Knapp R.A."/>
            <person name="Langford K.W."/>
            <person name="Kronenberg Z."/>
            <person name="Press M.O."/>
            <person name="Eacker S.M."/>
            <person name="Wilson-Rankin E.E."/>
            <person name="Purcell J."/>
            <person name="Lester P.J."/>
            <person name="Dearden P.K."/>
        </authorList>
    </citation>
    <scope>NUCLEOTIDE SEQUENCE</scope>
    <source>
        <strain evidence="1">Volc-1</strain>
    </source>
</reference>
<protein>
    <submittedName>
        <fullName evidence="1">Uncharacterized protein</fullName>
    </submittedName>
</protein>
<name>A0A834JM11_VESPE</name>
<organism evidence="1 2">
    <name type="scientific">Vespula pensylvanica</name>
    <name type="common">Western yellow jacket</name>
    <name type="synonym">Wasp</name>
    <dbReference type="NCBI Taxonomy" id="30213"/>
    <lineage>
        <taxon>Eukaryota</taxon>
        <taxon>Metazoa</taxon>
        <taxon>Ecdysozoa</taxon>
        <taxon>Arthropoda</taxon>
        <taxon>Hexapoda</taxon>
        <taxon>Insecta</taxon>
        <taxon>Pterygota</taxon>
        <taxon>Neoptera</taxon>
        <taxon>Endopterygota</taxon>
        <taxon>Hymenoptera</taxon>
        <taxon>Apocrita</taxon>
        <taxon>Aculeata</taxon>
        <taxon>Vespoidea</taxon>
        <taxon>Vespidae</taxon>
        <taxon>Vespinae</taxon>
        <taxon>Vespula</taxon>
    </lineage>
</organism>
<evidence type="ECO:0000313" key="1">
    <source>
        <dbReference type="EMBL" id="KAF7390430.1"/>
    </source>
</evidence>
<evidence type="ECO:0000313" key="2">
    <source>
        <dbReference type="Proteomes" id="UP000600918"/>
    </source>
</evidence>
<dbReference type="Proteomes" id="UP000600918">
    <property type="component" value="Unassembled WGS sequence"/>
</dbReference>
<proteinExistence type="predicted"/>
<dbReference type="EMBL" id="JACSDY010000023">
    <property type="protein sequence ID" value="KAF7390430.1"/>
    <property type="molecule type" value="Genomic_DNA"/>
</dbReference>
<sequence length="120" mass="13752">MGGKILNEAEQIVKAAVEADDAHEFITILPSDMKPKLAREAPNYPQFIGGNDGQNNRSKLKKVLLEGSMSYRFLFRYLPYLYVIPYCVLYMIENIQEEEKEGKTFVLDDEVWKDQCGAVL</sequence>
<dbReference type="AlphaFoldDB" id="A0A834JM11"/>
<keyword evidence="2" id="KW-1185">Reference proteome</keyword>